<feature type="region of interest" description="Disordered" evidence="1">
    <location>
        <begin position="692"/>
        <end position="775"/>
    </location>
</feature>
<organism evidence="2 3">
    <name type="scientific">Mycena belliarum</name>
    <dbReference type="NCBI Taxonomy" id="1033014"/>
    <lineage>
        <taxon>Eukaryota</taxon>
        <taxon>Fungi</taxon>
        <taxon>Dikarya</taxon>
        <taxon>Basidiomycota</taxon>
        <taxon>Agaricomycotina</taxon>
        <taxon>Agaricomycetes</taxon>
        <taxon>Agaricomycetidae</taxon>
        <taxon>Agaricales</taxon>
        <taxon>Marasmiineae</taxon>
        <taxon>Mycenaceae</taxon>
        <taxon>Mycena</taxon>
    </lineage>
</organism>
<dbReference type="AlphaFoldDB" id="A0AAD6U5I9"/>
<dbReference type="EMBL" id="JARJCN010000031">
    <property type="protein sequence ID" value="KAJ7086345.1"/>
    <property type="molecule type" value="Genomic_DNA"/>
</dbReference>
<accession>A0AAD6U5I9</accession>
<feature type="region of interest" description="Disordered" evidence="1">
    <location>
        <begin position="583"/>
        <end position="631"/>
    </location>
</feature>
<evidence type="ECO:0000256" key="1">
    <source>
        <dbReference type="SAM" id="MobiDB-lite"/>
    </source>
</evidence>
<evidence type="ECO:0000313" key="3">
    <source>
        <dbReference type="Proteomes" id="UP001222325"/>
    </source>
</evidence>
<name>A0AAD6U5I9_9AGAR</name>
<feature type="compositionally biased region" description="Pro residues" evidence="1">
    <location>
        <begin position="621"/>
        <end position="631"/>
    </location>
</feature>
<feature type="region of interest" description="Disordered" evidence="1">
    <location>
        <begin position="361"/>
        <end position="414"/>
    </location>
</feature>
<protein>
    <submittedName>
        <fullName evidence="2">Uncharacterized protein</fullName>
    </submittedName>
</protein>
<feature type="compositionally biased region" description="Basic and acidic residues" evidence="1">
    <location>
        <begin position="738"/>
        <end position="747"/>
    </location>
</feature>
<feature type="non-terminal residue" evidence="2">
    <location>
        <position position="1"/>
    </location>
</feature>
<feature type="compositionally biased region" description="Low complexity" evidence="1">
    <location>
        <begin position="752"/>
        <end position="772"/>
    </location>
</feature>
<proteinExistence type="predicted"/>
<evidence type="ECO:0000313" key="2">
    <source>
        <dbReference type="EMBL" id="KAJ7086345.1"/>
    </source>
</evidence>
<feature type="compositionally biased region" description="Low complexity" evidence="1">
    <location>
        <begin position="596"/>
        <end position="620"/>
    </location>
</feature>
<sequence length="875" mass="92700">GSYNVHPTINICNPHSRVVTKVDTLGIVVPSWPVTPYSSFIMHDTYLDLIWSKYIHSPEPGMSTLQDTCAALLQYTISPSDFIPALTGLAIHSHLAEPLREVTFVLKHLLYAAAEHRQAARPLFDCDHSDFRVVTMLGVPRELAERSWERLMHKLAGAMRCLHYLCSGKPLHTPSISPISVSSASSQGSVSLPANTSVVVLEGGSCVAKGCPSAVEKSCGRGSPQPIHGLSCNPSSPQHKMAADDQENHRSRKDIRRRRLVYKHLSVCENGHPVAPEAVKVEGHMRRVSDGVVDRSEIHTGALAESEGVRRAGVSGSTRCEHYVALSRARLIPFERIGTPVATSRTGVSVQVDDAGSAALHMPKSDSWKAPVATARSMEPRSGNPNPKGGGLKDEATSESAQAQRKEGADSNRTENYALIPLNEAFDPASALQRGGGKLKVAAVYEVPASEPRLLDVSSLGLVCLPSIASTIQAARSCVAATRDLALSAALAASCSKARMPKETRVPQNELVERAKLCANEPGWQTDELSMKALLEERALTSEWSADDTAAVRPPTASPPLMYPHPAHALVGDEGIVAIDDHLVPRGAAPPPPSTPDVAARPATAPSAAAASHPPARLQVPPLPPPKSPAPAPAIADAVELGGLRDEVAQVQVTTSAVECRGLASIPLQMKGTEAGREAWLGAEPRLARSRLAAESSARRPSEIPQETMLRDVVKRGPGSPAPLPIGGTGPSQQDAALRGEEQHTLDEDSNTSTQPCTSAPTSSSSPRAAPTHGCDENVIGLGQWTRSPAEKALLSPASRICLGLTIARASPAHSASTPPPRAASFPSASASSDFALVSAILRTRLIPHLVCNAHGELAPELAWEREGIGTRRWT</sequence>
<reference evidence="2" key="1">
    <citation type="submission" date="2023-03" db="EMBL/GenBank/DDBJ databases">
        <title>Massive genome expansion in bonnet fungi (Mycena s.s.) driven by repeated elements and novel gene families across ecological guilds.</title>
        <authorList>
            <consortium name="Lawrence Berkeley National Laboratory"/>
            <person name="Harder C.B."/>
            <person name="Miyauchi S."/>
            <person name="Viragh M."/>
            <person name="Kuo A."/>
            <person name="Thoen E."/>
            <person name="Andreopoulos B."/>
            <person name="Lu D."/>
            <person name="Skrede I."/>
            <person name="Drula E."/>
            <person name="Henrissat B."/>
            <person name="Morin E."/>
            <person name="Kohler A."/>
            <person name="Barry K."/>
            <person name="LaButti K."/>
            <person name="Morin E."/>
            <person name="Salamov A."/>
            <person name="Lipzen A."/>
            <person name="Mereny Z."/>
            <person name="Hegedus B."/>
            <person name="Baldrian P."/>
            <person name="Stursova M."/>
            <person name="Weitz H."/>
            <person name="Taylor A."/>
            <person name="Grigoriev I.V."/>
            <person name="Nagy L.G."/>
            <person name="Martin F."/>
            <person name="Kauserud H."/>
        </authorList>
    </citation>
    <scope>NUCLEOTIDE SEQUENCE</scope>
    <source>
        <strain evidence="2">CBHHK173m</strain>
    </source>
</reference>
<gene>
    <name evidence="2" type="ORF">B0H15DRAFT_986428</name>
</gene>
<dbReference type="Proteomes" id="UP001222325">
    <property type="component" value="Unassembled WGS sequence"/>
</dbReference>
<feature type="region of interest" description="Disordered" evidence="1">
    <location>
        <begin position="226"/>
        <end position="254"/>
    </location>
</feature>
<keyword evidence="3" id="KW-1185">Reference proteome</keyword>
<feature type="compositionally biased region" description="Basic and acidic residues" evidence="1">
    <location>
        <begin position="404"/>
        <end position="413"/>
    </location>
</feature>
<comment type="caution">
    <text evidence="2">The sequence shown here is derived from an EMBL/GenBank/DDBJ whole genome shotgun (WGS) entry which is preliminary data.</text>
</comment>